<organism evidence="1 2">
    <name type="scientific">Araneus ventricosus</name>
    <name type="common">Orbweaver spider</name>
    <name type="synonym">Epeira ventricosa</name>
    <dbReference type="NCBI Taxonomy" id="182803"/>
    <lineage>
        <taxon>Eukaryota</taxon>
        <taxon>Metazoa</taxon>
        <taxon>Ecdysozoa</taxon>
        <taxon>Arthropoda</taxon>
        <taxon>Chelicerata</taxon>
        <taxon>Arachnida</taxon>
        <taxon>Araneae</taxon>
        <taxon>Araneomorphae</taxon>
        <taxon>Entelegynae</taxon>
        <taxon>Araneoidea</taxon>
        <taxon>Araneidae</taxon>
        <taxon>Araneus</taxon>
    </lineage>
</organism>
<sequence>MKIIWCEIRDVGKVFQNFPSETLFQITCNRGRTRSSVVNRAPFESSPGCFCEMPCASGSPWYNNWQHSRSLHAYGNQPAASSGGPKRLRP</sequence>
<dbReference type="Proteomes" id="UP000499080">
    <property type="component" value="Unassembled WGS sequence"/>
</dbReference>
<name>A0A4Y2CA37_ARAVE</name>
<reference evidence="1 2" key="1">
    <citation type="journal article" date="2019" name="Sci. Rep.">
        <title>Orb-weaving spider Araneus ventricosus genome elucidates the spidroin gene catalogue.</title>
        <authorList>
            <person name="Kono N."/>
            <person name="Nakamura H."/>
            <person name="Ohtoshi R."/>
            <person name="Moran D.A.P."/>
            <person name="Shinohara A."/>
            <person name="Yoshida Y."/>
            <person name="Fujiwara M."/>
            <person name="Mori M."/>
            <person name="Tomita M."/>
            <person name="Arakawa K."/>
        </authorList>
    </citation>
    <scope>NUCLEOTIDE SEQUENCE [LARGE SCALE GENOMIC DNA]</scope>
</reference>
<evidence type="ECO:0000313" key="2">
    <source>
        <dbReference type="Proteomes" id="UP000499080"/>
    </source>
</evidence>
<gene>
    <name evidence="1" type="ORF">AVEN_151366_1</name>
</gene>
<keyword evidence="2" id="KW-1185">Reference proteome</keyword>
<dbReference type="EMBL" id="BGPR01000162">
    <property type="protein sequence ID" value="GBM00904.1"/>
    <property type="molecule type" value="Genomic_DNA"/>
</dbReference>
<comment type="caution">
    <text evidence="1">The sequence shown here is derived from an EMBL/GenBank/DDBJ whole genome shotgun (WGS) entry which is preliminary data.</text>
</comment>
<evidence type="ECO:0000313" key="1">
    <source>
        <dbReference type="EMBL" id="GBM00904.1"/>
    </source>
</evidence>
<accession>A0A4Y2CA37</accession>
<proteinExistence type="predicted"/>
<protein>
    <submittedName>
        <fullName evidence="1">Uncharacterized protein</fullName>
    </submittedName>
</protein>
<dbReference type="AlphaFoldDB" id="A0A4Y2CA37"/>